<proteinExistence type="predicted"/>
<dbReference type="OrthoDB" id="80316at2"/>
<accession>A0A510JGP7</accession>
<sequence>MKKLILILFIIFGTLSFSALDKVVIGVINDNYENPVISGTVNRGGLANLLSKLKKDGDFAKQMYKNLSGANKVEFIIEKHDEPALLSVLKLFEKNKYKGQLEVTEVATSENRNIRQITTKNGWTYNIYPYTNVIPGTVTISGIDTNKGEFIQDLFQKAKAALK</sequence>
<evidence type="ECO:0000313" key="2">
    <source>
        <dbReference type="Proteomes" id="UP000321892"/>
    </source>
</evidence>
<reference evidence="1 2" key="1">
    <citation type="submission" date="2019-07" db="EMBL/GenBank/DDBJ databases">
        <title>Complete Genome Sequence of Leptotrichia hofstadii Strain JCM16775.</title>
        <authorList>
            <person name="Watanabe S."/>
            <person name="Cui L."/>
        </authorList>
    </citation>
    <scope>NUCLEOTIDE SEQUENCE [LARGE SCALE GENOMIC DNA]</scope>
    <source>
        <strain evidence="1 2">JCM16775</strain>
    </source>
</reference>
<dbReference type="RefSeq" id="WP_026745451.1">
    <property type="nucleotide sequence ID" value="NZ_AP019823.1"/>
</dbReference>
<keyword evidence="2" id="KW-1185">Reference proteome</keyword>
<protein>
    <submittedName>
        <fullName evidence="1">Uncharacterized protein</fullName>
    </submittedName>
</protein>
<name>A0A510JGP7_9FUSO</name>
<dbReference type="EMBL" id="AP019823">
    <property type="protein sequence ID" value="BBM37415.1"/>
    <property type="molecule type" value="Genomic_DNA"/>
</dbReference>
<dbReference type="Proteomes" id="UP000321892">
    <property type="component" value="Chromosome"/>
</dbReference>
<dbReference type="AlphaFoldDB" id="A0A510JGP7"/>
<dbReference type="KEGG" id="lhf:JCM16775_0090"/>
<gene>
    <name evidence="1" type="ORF">JCM16775_0090</name>
</gene>
<organism evidence="1 2">
    <name type="scientific">Leptotrichia hofstadii</name>
    <dbReference type="NCBI Taxonomy" id="157688"/>
    <lineage>
        <taxon>Bacteria</taxon>
        <taxon>Fusobacteriati</taxon>
        <taxon>Fusobacteriota</taxon>
        <taxon>Fusobacteriia</taxon>
        <taxon>Fusobacteriales</taxon>
        <taxon>Leptotrichiaceae</taxon>
        <taxon>Leptotrichia</taxon>
    </lineage>
</organism>
<evidence type="ECO:0000313" key="1">
    <source>
        <dbReference type="EMBL" id="BBM37415.1"/>
    </source>
</evidence>